<dbReference type="GeneID" id="36325535"/>
<dbReference type="OrthoDB" id="7457040at2759"/>
<dbReference type="EMBL" id="KZ110594">
    <property type="protein sequence ID" value="OSX64366.1"/>
    <property type="molecule type" value="Genomic_DNA"/>
</dbReference>
<gene>
    <name evidence="2" type="ORF">POSPLADRAFT_1054981</name>
</gene>
<dbReference type="RefSeq" id="XP_024341160.1">
    <property type="nucleotide sequence ID" value="XM_024480585.1"/>
</dbReference>
<dbReference type="Proteomes" id="UP000194127">
    <property type="component" value="Unassembled WGS sequence"/>
</dbReference>
<proteinExistence type="predicted"/>
<evidence type="ECO:0000313" key="2">
    <source>
        <dbReference type="EMBL" id="OSX64366.1"/>
    </source>
</evidence>
<reference evidence="2 3" key="1">
    <citation type="submission" date="2017-04" db="EMBL/GenBank/DDBJ databases">
        <title>Genome Sequence of the Model Brown-Rot Fungus Postia placenta SB12.</title>
        <authorList>
            <consortium name="DOE Joint Genome Institute"/>
            <person name="Gaskell J."/>
            <person name="Kersten P."/>
            <person name="Larrondo L.F."/>
            <person name="Canessa P."/>
            <person name="Martinez D."/>
            <person name="Hibbett D."/>
            <person name="Schmoll M."/>
            <person name="Kubicek C.P."/>
            <person name="Martinez A.T."/>
            <person name="Yadav J."/>
            <person name="Master E."/>
            <person name="Magnuson J.K."/>
            <person name="James T."/>
            <person name="Yaver D."/>
            <person name="Berka R."/>
            <person name="Labutti K."/>
            <person name="Lipzen A."/>
            <person name="Aerts A."/>
            <person name="Barry K."/>
            <person name="Henrissat B."/>
            <person name="Blanchette R."/>
            <person name="Grigoriev I."/>
            <person name="Cullen D."/>
        </authorList>
    </citation>
    <scope>NUCLEOTIDE SEQUENCE [LARGE SCALE GENOMIC DNA]</scope>
    <source>
        <strain evidence="2 3">MAD-698-R-SB12</strain>
    </source>
</reference>
<protein>
    <submittedName>
        <fullName evidence="2">Uncharacterized protein</fullName>
    </submittedName>
</protein>
<keyword evidence="3" id="KW-1185">Reference proteome</keyword>
<evidence type="ECO:0000313" key="3">
    <source>
        <dbReference type="Proteomes" id="UP000194127"/>
    </source>
</evidence>
<organism evidence="2 3">
    <name type="scientific">Postia placenta MAD-698-R-SB12</name>
    <dbReference type="NCBI Taxonomy" id="670580"/>
    <lineage>
        <taxon>Eukaryota</taxon>
        <taxon>Fungi</taxon>
        <taxon>Dikarya</taxon>
        <taxon>Basidiomycota</taxon>
        <taxon>Agaricomycotina</taxon>
        <taxon>Agaricomycetes</taxon>
        <taxon>Polyporales</taxon>
        <taxon>Adustoporiaceae</taxon>
        <taxon>Rhodonia</taxon>
    </lineage>
</organism>
<feature type="region of interest" description="Disordered" evidence="1">
    <location>
        <begin position="1"/>
        <end position="51"/>
    </location>
</feature>
<name>A0A1X6N7B3_9APHY</name>
<dbReference type="AlphaFoldDB" id="A0A1X6N7B3"/>
<evidence type="ECO:0000256" key="1">
    <source>
        <dbReference type="SAM" id="MobiDB-lite"/>
    </source>
</evidence>
<accession>A0A1X6N7B3</accession>
<sequence length="91" mass="10351">MSAQARSLELQSIRRPGSVPRDPNSTVYSREVTDAPDSGASSYDHAEDATRPRIEKVKSDHRYLLFSDLESSAWSSDDWFTEDFLNKRGTR</sequence>